<evidence type="ECO:0000256" key="6">
    <source>
        <dbReference type="ARBA" id="ARBA00023134"/>
    </source>
</evidence>
<keyword evidence="7" id="KW-0807">Transducer</keyword>
<organism evidence="10 11">
    <name type="scientific">Cuscuta campestris</name>
    <dbReference type="NCBI Taxonomy" id="132261"/>
    <lineage>
        <taxon>Eukaryota</taxon>
        <taxon>Viridiplantae</taxon>
        <taxon>Streptophyta</taxon>
        <taxon>Embryophyta</taxon>
        <taxon>Tracheophyta</taxon>
        <taxon>Spermatophyta</taxon>
        <taxon>Magnoliopsida</taxon>
        <taxon>eudicotyledons</taxon>
        <taxon>Gunneridae</taxon>
        <taxon>Pentapetalae</taxon>
        <taxon>asterids</taxon>
        <taxon>lamiids</taxon>
        <taxon>Solanales</taxon>
        <taxon>Convolvulaceae</taxon>
        <taxon>Cuscuteae</taxon>
        <taxon>Cuscuta</taxon>
        <taxon>Cuscuta subgen. Grammica</taxon>
        <taxon>Cuscuta sect. Cleistogrammica</taxon>
    </lineage>
</organism>
<comment type="subcellular location">
    <subcellularLocation>
        <location evidence="1">Plastid</location>
    </subcellularLocation>
</comment>
<dbReference type="GO" id="GO:0008270">
    <property type="term" value="F:zinc ion binding"/>
    <property type="evidence" value="ECO:0007669"/>
    <property type="project" value="UniProtKB-KW"/>
</dbReference>
<keyword evidence="3" id="KW-0547">Nucleotide-binding</keyword>
<dbReference type="InterPro" id="IPR011011">
    <property type="entry name" value="Znf_FYVE_PHD"/>
</dbReference>
<dbReference type="GO" id="GO:0007186">
    <property type="term" value="P:G protein-coupled receptor signaling pathway"/>
    <property type="evidence" value="ECO:0007669"/>
    <property type="project" value="InterPro"/>
</dbReference>
<keyword evidence="11" id="KW-1185">Reference proteome</keyword>
<dbReference type="PROSITE" id="PS51882">
    <property type="entry name" value="G_ALPHA"/>
    <property type="match status" value="1"/>
</dbReference>
<dbReference type="InterPro" id="IPR011025">
    <property type="entry name" value="GproteinA_insert"/>
</dbReference>
<dbReference type="SMART" id="SM00275">
    <property type="entry name" value="G_alpha"/>
    <property type="match status" value="1"/>
</dbReference>
<dbReference type="SUPFAM" id="SSF52540">
    <property type="entry name" value="P-loop containing nucleoside triphosphate hydrolases"/>
    <property type="match status" value="1"/>
</dbReference>
<dbReference type="GO" id="GO:0005525">
    <property type="term" value="F:GTP binding"/>
    <property type="evidence" value="ECO:0007669"/>
    <property type="project" value="UniProtKB-KW"/>
</dbReference>
<dbReference type="Gene3D" id="3.40.50.300">
    <property type="entry name" value="P-loop containing nucleotide triphosphate hydrolases"/>
    <property type="match status" value="1"/>
</dbReference>
<keyword evidence="8" id="KW-0460">Magnesium</keyword>
<evidence type="ECO:0000256" key="1">
    <source>
        <dbReference type="ARBA" id="ARBA00004474"/>
    </source>
</evidence>
<dbReference type="AlphaFoldDB" id="A0A484KRJ8"/>
<dbReference type="Pfam" id="PF00503">
    <property type="entry name" value="G-alpha"/>
    <property type="match status" value="1"/>
</dbReference>
<dbReference type="OrthoDB" id="5817230at2759"/>
<evidence type="ECO:0000256" key="2">
    <source>
        <dbReference type="ARBA" id="ARBA00022723"/>
    </source>
</evidence>
<dbReference type="FunFam" id="1.10.400.10:FF:000013">
    <property type="entry name" value="Extra-large guanine nucleotide-binding protein 2"/>
    <property type="match status" value="1"/>
</dbReference>
<dbReference type="EMBL" id="OOIL02000691">
    <property type="protein sequence ID" value="VFQ68353.1"/>
    <property type="molecule type" value="Genomic_DNA"/>
</dbReference>
<keyword evidence="5" id="KW-0862">Zinc</keyword>
<dbReference type="InterPro" id="IPR001019">
    <property type="entry name" value="Gprotein_alpha_su"/>
</dbReference>
<dbReference type="InterPro" id="IPR053057">
    <property type="entry name" value="XLG_GTP-binding"/>
</dbReference>
<keyword evidence="6" id="KW-0342">GTP-binding</keyword>
<evidence type="ECO:0000256" key="7">
    <source>
        <dbReference type="ARBA" id="ARBA00023224"/>
    </source>
</evidence>
<dbReference type="Proteomes" id="UP000595140">
    <property type="component" value="Unassembled WGS sequence"/>
</dbReference>
<evidence type="ECO:0000256" key="9">
    <source>
        <dbReference type="SAM" id="MobiDB-lite"/>
    </source>
</evidence>
<dbReference type="PANTHER" id="PTHR36486">
    <property type="entry name" value="OS01G0977800 PROTEIN"/>
    <property type="match status" value="1"/>
</dbReference>
<evidence type="ECO:0000256" key="8">
    <source>
        <dbReference type="PIRSR" id="PIRSR601019-2"/>
    </source>
</evidence>
<evidence type="ECO:0000256" key="3">
    <source>
        <dbReference type="ARBA" id="ARBA00022741"/>
    </source>
</evidence>
<dbReference type="PANTHER" id="PTHR36486:SF4">
    <property type="entry name" value="PH DOMAIN-CONTAINING PROTEIN"/>
    <property type="match status" value="1"/>
</dbReference>
<dbReference type="SUPFAM" id="SSF47895">
    <property type="entry name" value="Transducin (alpha subunit), insertion domain"/>
    <property type="match status" value="1"/>
</dbReference>
<proteinExistence type="predicted"/>
<reference evidence="10 11" key="1">
    <citation type="submission" date="2018-04" db="EMBL/GenBank/DDBJ databases">
        <authorList>
            <person name="Vogel A."/>
        </authorList>
    </citation>
    <scope>NUCLEOTIDE SEQUENCE [LARGE SCALE GENOMIC DNA]</scope>
</reference>
<evidence type="ECO:0000256" key="5">
    <source>
        <dbReference type="ARBA" id="ARBA00022833"/>
    </source>
</evidence>
<evidence type="ECO:0000313" key="11">
    <source>
        <dbReference type="Proteomes" id="UP000595140"/>
    </source>
</evidence>
<sequence length="849" mass="95754">MTSILKGIFPISSPKKKYDEGDDDGEFDLEYSIAMEYRGPLVSYDIPQVVPVVLDQIPAATLFDASFISNSQILSIPVIRPIAKTKDHSNNKGIPKASSESTQTRGSLNSICGDECASNKGYDCVESSGTLGFSDHSNEISESSGALSSEEVEESQEITEIQSSDNLITPNSDNDVVNFPVKSLVVTTRSKKCFRCHKRSMFVKREVCLVCNAKYCDKCVVRAMGSMPEGRKCITCIGYGINERKRALLGKSSAMLKRLFTGDEVKRVMTLEKSCKANQVPSKRVIVNGQCLSPQELVVLQSCPHPPKKLKPGRYWYDQVSGFWGKEGERPCQIISDQLSVGETIKRDASNGNTDVIINGREITGAELWMMKVIGIHCDRGVHFWLQADGTYQHEGMKNVMGNLWEKTGVNLACAIASLPTPPKPSRSSRQENDQHIDNDRQDQTYLYKLLLVGCDRSGTSTIFKQAKIENDVRFEENERQCFKHVIQGNLYKYICILLEGRNQFEEGYRIIYRQKHIDEPGPSVIHEQEDEENIYSMSPRLKKIADWLLQVWISGNLEAIFPAATREYSPWVEELWKDKAFQATYQRRFELRMLPRVAAHFLERAVEISRPDYDPSSMDILYAEGCASAANGVASVEFPLSKLSNDSYMTTMGQNNSSIRCELTRAHASSLGEKCKFLEMFEDADIVLYAVSLTDYIEDLEDDNGMVTNKMVESKKLFESIATHPSFAHKHFLLLLTKFDVLEELIEQFPLCQCEWFRDFNPIISRHSNNGSNPSLAQRAFHYIASQFKATYKALTGRKLYVSQVTGVKGESVNDALKYACEILSWDEEEDLVLHEWAAENTEVSTSV</sequence>
<dbReference type="SUPFAM" id="SSF57903">
    <property type="entry name" value="FYVE/PHD zinc finger"/>
    <property type="match status" value="1"/>
</dbReference>
<gene>
    <name evidence="10" type="ORF">CCAM_LOCUS10129</name>
</gene>
<accession>A0A484KRJ8</accession>
<evidence type="ECO:0000313" key="10">
    <source>
        <dbReference type="EMBL" id="VFQ68353.1"/>
    </source>
</evidence>
<name>A0A484KRJ8_9ASTE</name>
<dbReference type="InterPro" id="IPR027417">
    <property type="entry name" value="P-loop_NTPase"/>
</dbReference>
<protein>
    <submittedName>
        <fullName evidence="10">Uncharacterized protein</fullName>
    </submittedName>
</protein>
<dbReference type="GO" id="GO:0003924">
    <property type="term" value="F:GTPase activity"/>
    <property type="evidence" value="ECO:0007669"/>
    <property type="project" value="InterPro"/>
</dbReference>
<dbReference type="GO" id="GO:0009536">
    <property type="term" value="C:plastid"/>
    <property type="evidence" value="ECO:0007669"/>
    <property type="project" value="UniProtKB-SubCell"/>
</dbReference>
<dbReference type="GO" id="GO:0031683">
    <property type="term" value="F:G-protein beta/gamma-subunit complex binding"/>
    <property type="evidence" value="ECO:0007669"/>
    <property type="project" value="InterPro"/>
</dbReference>
<feature type="region of interest" description="Disordered" evidence="9">
    <location>
        <begin position="135"/>
        <end position="155"/>
    </location>
</feature>
<keyword evidence="4" id="KW-0863">Zinc-finger</keyword>
<feature type="region of interest" description="Disordered" evidence="9">
    <location>
        <begin position="87"/>
        <end position="106"/>
    </location>
</feature>
<evidence type="ECO:0000256" key="4">
    <source>
        <dbReference type="ARBA" id="ARBA00022771"/>
    </source>
</evidence>
<feature type="binding site" evidence="8">
    <location>
        <position position="461"/>
    </location>
    <ligand>
        <name>Mg(2+)</name>
        <dbReference type="ChEBI" id="CHEBI:18420"/>
    </ligand>
</feature>
<dbReference type="Gene3D" id="1.10.400.10">
    <property type="entry name" value="GI Alpha 1, domain 2-like"/>
    <property type="match status" value="1"/>
</dbReference>
<keyword evidence="2 8" id="KW-0479">Metal-binding</keyword>